<evidence type="ECO:0000313" key="2">
    <source>
        <dbReference type="Proteomes" id="UP000824087"/>
    </source>
</evidence>
<protein>
    <recommendedName>
        <fullName evidence="3">HYR domain-containing protein</fullName>
    </recommendedName>
</protein>
<name>A0A9D1HX60_9BACT</name>
<comment type="caution">
    <text evidence="1">The sequence shown here is derived from an EMBL/GenBank/DDBJ whole genome shotgun (WGS) entry which is preliminary data.</text>
</comment>
<reference evidence="1" key="2">
    <citation type="journal article" date="2021" name="PeerJ">
        <title>Extensive microbial diversity within the chicken gut microbiome revealed by metagenomics and culture.</title>
        <authorList>
            <person name="Gilroy R."/>
            <person name="Ravi A."/>
            <person name="Getino M."/>
            <person name="Pursley I."/>
            <person name="Horton D.L."/>
            <person name="Alikhan N.F."/>
            <person name="Baker D."/>
            <person name="Gharbi K."/>
            <person name="Hall N."/>
            <person name="Watson M."/>
            <person name="Adriaenssens E.M."/>
            <person name="Foster-Nyarko E."/>
            <person name="Jarju S."/>
            <person name="Secka A."/>
            <person name="Antonio M."/>
            <person name="Oren A."/>
            <person name="Chaudhuri R.R."/>
            <person name="La Ragione R."/>
            <person name="Hildebrand F."/>
            <person name="Pallen M.J."/>
        </authorList>
    </citation>
    <scope>NUCLEOTIDE SEQUENCE</scope>
    <source>
        <strain evidence="1">CHK197-8231</strain>
    </source>
</reference>
<dbReference type="EMBL" id="DVML01000041">
    <property type="protein sequence ID" value="HIU23283.1"/>
    <property type="molecule type" value="Genomic_DNA"/>
</dbReference>
<reference evidence="1" key="1">
    <citation type="submission" date="2020-10" db="EMBL/GenBank/DDBJ databases">
        <authorList>
            <person name="Gilroy R."/>
        </authorList>
    </citation>
    <scope>NUCLEOTIDE SEQUENCE</scope>
    <source>
        <strain evidence="1">CHK197-8231</strain>
    </source>
</reference>
<sequence length="219" mass="24266">MSLIFNGNEPKNITYNGNDVKKVIYNGDVVWEKNIDNVPPTIEILPTSLGSQGYYRLLNLKITDNTNIDSIKINNQILSKTGNSIEILDGIDFNFEDGNVIIEVTDSSGNKSTKTVIVDKTAPIIDLSNIPNTFEVGVDIYTYPEPGIATDNLDNAVSFASVNMGWFKKNPNGTIGEQVPPFEWNTTLSNRELGDYIITYNISDKAGNVGYNQRTITLY</sequence>
<organism evidence="1 2">
    <name type="scientific">Candidatus Fimihabitans intestinipullorum</name>
    <dbReference type="NCBI Taxonomy" id="2840820"/>
    <lineage>
        <taxon>Bacteria</taxon>
        <taxon>Bacillati</taxon>
        <taxon>Mycoplasmatota</taxon>
        <taxon>Mycoplasmatota incertae sedis</taxon>
        <taxon>Candidatus Fimihabitans</taxon>
    </lineage>
</organism>
<proteinExistence type="predicted"/>
<evidence type="ECO:0008006" key="3">
    <source>
        <dbReference type="Google" id="ProtNLM"/>
    </source>
</evidence>
<dbReference type="InterPro" id="IPR013783">
    <property type="entry name" value="Ig-like_fold"/>
</dbReference>
<accession>A0A9D1HX60</accession>
<dbReference type="AlphaFoldDB" id="A0A9D1HX60"/>
<dbReference type="Proteomes" id="UP000824087">
    <property type="component" value="Unassembled WGS sequence"/>
</dbReference>
<gene>
    <name evidence="1" type="ORF">IAD49_06875</name>
</gene>
<dbReference type="Gene3D" id="2.60.40.10">
    <property type="entry name" value="Immunoglobulins"/>
    <property type="match status" value="1"/>
</dbReference>
<evidence type="ECO:0000313" key="1">
    <source>
        <dbReference type="EMBL" id="HIU23283.1"/>
    </source>
</evidence>